<proteinExistence type="predicted"/>
<dbReference type="AlphaFoldDB" id="A0A4C1T2M9"/>
<organism evidence="1 2">
    <name type="scientific">Eumeta variegata</name>
    <name type="common">Bagworm moth</name>
    <name type="synonym">Eumeta japonica</name>
    <dbReference type="NCBI Taxonomy" id="151549"/>
    <lineage>
        <taxon>Eukaryota</taxon>
        <taxon>Metazoa</taxon>
        <taxon>Ecdysozoa</taxon>
        <taxon>Arthropoda</taxon>
        <taxon>Hexapoda</taxon>
        <taxon>Insecta</taxon>
        <taxon>Pterygota</taxon>
        <taxon>Neoptera</taxon>
        <taxon>Endopterygota</taxon>
        <taxon>Lepidoptera</taxon>
        <taxon>Glossata</taxon>
        <taxon>Ditrysia</taxon>
        <taxon>Tineoidea</taxon>
        <taxon>Psychidae</taxon>
        <taxon>Oiketicinae</taxon>
        <taxon>Eumeta</taxon>
    </lineage>
</organism>
<gene>
    <name evidence="1" type="ORF">EVAR_78008_1</name>
</gene>
<dbReference type="EMBL" id="BGZK01000028">
    <property type="protein sequence ID" value="GBP07820.1"/>
    <property type="molecule type" value="Genomic_DNA"/>
</dbReference>
<protein>
    <submittedName>
        <fullName evidence="1">Uncharacterized protein</fullName>
    </submittedName>
</protein>
<comment type="caution">
    <text evidence="1">The sequence shown here is derived from an EMBL/GenBank/DDBJ whole genome shotgun (WGS) entry which is preliminary data.</text>
</comment>
<keyword evidence="2" id="KW-1185">Reference proteome</keyword>
<evidence type="ECO:0000313" key="2">
    <source>
        <dbReference type="Proteomes" id="UP000299102"/>
    </source>
</evidence>
<evidence type="ECO:0000313" key="1">
    <source>
        <dbReference type="EMBL" id="GBP07820.1"/>
    </source>
</evidence>
<name>A0A4C1T2M9_EUMVA</name>
<dbReference type="Proteomes" id="UP000299102">
    <property type="component" value="Unassembled WGS sequence"/>
</dbReference>
<reference evidence="1 2" key="1">
    <citation type="journal article" date="2019" name="Commun. Biol.">
        <title>The bagworm genome reveals a unique fibroin gene that provides high tensile strength.</title>
        <authorList>
            <person name="Kono N."/>
            <person name="Nakamura H."/>
            <person name="Ohtoshi R."/>
            <person name="Tomita M."/>
            <person name="Numata K."/>
            <person name="Arakawa K."/>
        </authorList>
    </citation>
    <scope>NUCLEOTIDE SEQUENCE [LARGE SCALE GENOMIC DNA]</scope>
</reference>
<sequence>MIDSKTEIVIDIYRYKRNPLKKSNEVKTAEEEIELATHRISEETLIEKQRNDEFCRCAVEALGRNGGRGNFGLTKPLTNLRDRYFVKDADKEVEKYIDLRRVQILRTLEGRVAPERYWPSHCDSVAADIFWQSFKYSGHPPTPIFLIHFYIMHGGVSTRPSDRDINESER</sequence>
<accession>A0A4C1T2M9</accession>